<dbReference type="GO" id="GO:0005829">
    <property type="term" value="C:cytosol"/>
    <property type="evidence" value="ECO:0007669"/>
    <property type="project" value="TreeGrafter"/>
</dbReference>
<keyword evidence="8" id="KW-0028">Amino-acid biosynthesis</keyword>
<protein>
    <recommendedName>
        <fullName evidence="14">Sulfite reductase (NADPH) flavoprotein alpha-component</fullName>
    </recommendedName>
</protein>
<dbReference type="InterPro" id="IPR029039">
    <property type="entry name" value="Flavoprotein-like_sf"/>
</dbReference>
<feature type="transmembrane region" description="Helical" evidence="9">
    <location>
        <begin position="349"/>
        <end position="373"/>
    </location>
</feature>
<evidence type="ECO:0000256" key="5">
    <source>
        <dbReference type="ARBA" id="ARBA00022827"/>
    </source>
</evidence>
<keyword evidence="9" id="KW-0472">Membrane</keyword>
<keyword evidence="4" id="KW-0288">FMN</keyword>
<dbReference type="Gene3D" id="3.40.50.80">
    <property type="entry name" value="Nucleotide-binding domain of ferredoxin-NADP reductase (FNR) module"/>
    <property type="match status" value="1"/>
</dbReference>
<keyword evidence="3" id="KW-0285">Flavoprotein</keyword>
<evidence type="ECO:0000256" key="4">
    <source>
        <dbReference type="ARBA" id="ARBA00022643"/>
    </source>
</evidence>
<evidence type="ECO:0000259" key="11">
    <source>
        <dbReference type="PROSITE" id="PS51384"/>
    </source>
</evidence>
<feature type="domain" description="FAD-binding FR-type" evidence="11">
    <location>
        <begin position="705"/>
        <end position="910"/>
    </location>
</feature>
<evidence type="ECO:0000256" key="1">
    <source>
        <dbReference type="ARBA" id="ARBA00001917"/>
    </source>
</evidence>
<dbReference type="PROSITE" id="PS51384">
    <property type="entry name" value="FAD_FR"/>
    <property type="match status" value="1"/>
</dbReference>
<dbReference type="PANTHER" id="PTHR19384:SF128">
    <property type="entry name" value="NADPH OXIDOREDUCTASE A"/>
    <property type="match status" value="1"/>
</dbReference>
<feature type="transmembrane region" description="Helical" evidence="9">
    <location>
        <begin position="393"/>
        <end position="415"/>
    </location>
</feature>
<accession>A0A2V3ZX18</accession>
<dbReference type="GO" id="GO:0016491">
    <property type="term" value="F:oxidoreductase activity"/>
    <property type="evidence" value="ECO:0007669"/>
    <property type="project" value="UniProtKB-KW"/>
</dbReference>
<feature type="domain" description="Flavodoxin-like" evidence="10">
    <location>
        <begin position="547"/>
        <end position="685"/>
    </location>
</feature>
<dbReference type="InterPro" id="IPR039261">
    <property type="entry name" value="FNR_nucleotide-bd"/>
</dbReference>
<keyword evidence="6" id="KW-0521">NADP</keyword>
<dbReference type="Gene3D" id="2.40.30.10">
    <property type="entry name" value="Translation factors"/>
    <property type="match status" value="1"/>
</dbReference>
<gene>
    <name evidence="12" type="ORF">DF185_17225</name>
</gene>
<proteinExistence type="predicted"/>
<dbReference type="AlphaFoldDB" id="A0A2V3ZX18"/>
<dbReference type="InterPro" id="IPR017938">
    <property type="entry name" value="Riboflavin_synthase-like_b-brl"/>
</dbReference>
<dbReference type="Pfam" id="PF00258">
    <property type="entry name" value="Flavodoxin_1"/>
    <property type="match status" value="1"/>
</dbReference>
<evidence type="ECO:0008006" key="14">
    <source>
        <dbReference type="Google" id="ProtNLM"/>
    </source>
</evidence>
<evidence type="ECO:0000256" key="8">
    <source>
        <dbReference type="ARBA" id="ARBA00023192"/>
    </source>
</evidence>
<evidence type="ECO:0000256" key="9">
    <source>
        <dbReference type="SAM" id="Phobius"/>
    </source>
</evidence>
<organism evidence="12 13">
    <name type="scientific">Marinifilum breve</name>
    <dbReference type="NCBI Taxonomy" id="2184082"/>
    <lineage>
        <taxon>Bacteria</taxon>
        <taxon>Pseudomonadati</taxon>
        <taxon>Bacteroidota</taxon>
        <taxon>Bacteroidia</taxon>
        <taxon>Marinilabiliales</taxon>
        <taxon>Marinifilaceae</taxon>
    </lineage>
</organism>
<evidence type="ECO:0000259" key="10">
    <source>
        <dbReference type="PROSITE" id="PS50902"/>
    </source>
</evidence>
<dbReference type="Proteomes" id="UP000248079">
    <property type="component" value="Unassembled WGS sequence"/>
</dbReference>
<dbReference type="PANTHER" id="PTHR19384">
    <property type="entry name" value="NITRIC OXIDE SYNTHASE-RELATED"/>
    <property type="match status" value="1"/>
</dbReference>
<dbReference type="Pfam" id="PF00175">
    <property type="entry name" value="NAD_binding_1"/>
    <property type="match status" value="1"/>
</dbReference>
<dbReference type="EMBL" id="QFLI01000008">
    <property type="protein sequence ID" value="PXX98070.1"/>
    <property type="molecule type" value="Genomic_DNA"/>
</dbReference>
<keyword evidence="8" id="KW-0198">Cysteine biosynthesis</keyword>
<evidence type="ECO:0000256" key="3">
    <source>
        <dbReference type="ARBA" id="ARBA00022630"/>
    </source>
</evidence>
<evidence type="ECO:0000313" key="12">
    <source>
        <dbReference type="EMBL" id="PXX98070.1"/>
    </source>
</evidence>
<evidence type="ECO:0000256" key="2">
    <source>
        <dbReference type="ARBA" id="ARBA00001974"/>
    </source>
</evidence>
<dbReference type="RefSeq" id="WP_110362000.1">
    <property type="nucleotide sequence ID" value="NZ_QFLI01000008.1"/>
</dbReference>
<dbReference type="InterPro" id="IPR005625">
    <property type="entry name" value="PepSY-ass_TM"/>
</dbReference>
<dbReference type="PRINTS" id="PR00371">
    <property type="entry name" value="FPNCR"/>
</dbReference>
<feature type="transmembrane region" description="Helical" evidence="9">
    <location>
        <begin position="12"/>
        <end position="39"/>
    </location>
</feature>
<comment type="caution">
    <text evidence="12">The sequence shown here is derived from an EMBL/GenBank/DDBJ whole genome shotgun (WGS) entry which is preliminary data.</text>
</comment>
<dbReference type="InterPro" id="IPR001094">
    <property type="entry name" value="Flavdoxin-like"/>
</dbReference>
<feature type="transmembrane region" description="Helical" evidence="9">
    <location>
        <begin position="458"/>
        <end position="477"/>
    </location>
</feature>
<dbReference type="OrthoDB" id="9789468at2"/>
<comment type="cofactor">
    <cofactor evidence="1">
        <name>FMN</name>
        <dbReference type="ChEBI" id="CHEBI:58210"/>
    </cofactor>
</comment>
<dbReference type="InterPro" id="IPR008254">
    <property type="entry name" value="Flavodoxin/NO_synth"/>
</dbReference>
<reference evidence="12 13" key="1">
    <citation type="submission" date="2018-05" db="EMBL/GenBank/DDBJ databases">
        <title>Marinifilum breve JC075T sp. nov., a marine bacterium isolated from Yongle Blue Hole in the South China Sea.</title>
        <authorList>
            <person name="Fu T."/>
        </authorList>
    </citation>
    <scope>NUCLEOTIDE SEQUENCE [LARGE SCALE GENOMIC DNA]</scope>
    <source>
        <strain evidence="12 13">JC075</strain>
    </source>
</reference>
<dbReference type="InterPro" id="IPR001709">
    <property type="entry name" value="Flavoprot_Pyr_Nucl_cyt_Rdtase"/>
</dbReference>
<dbReference type="InterPro" id="IPR017927">
    <property type="entry name" value="FAD-bd_FR_type"/>
</dbReference>
<evidence type="ECO:0000256" key="6">
    <source>
        <dbReference type="ARBA" id="ARBA00022857"/>
    </source>
</evidence>
<evidence type="ECO:0000313" key="13">
    <source>
        <dbReference type="Proteomes" id="UP000248079"/>
    </source>
</evidence>
<dbReference type="InterPro" id="IPR001433">
    <property type="entry name" value="OxRdtase_FAD/NAD-bd"/>
</dbReference>
<dbReference type="PROSITE" id="PS50902">
    <property type="entry name" value="FLAVODOXIN_LIKE"/>
    <property type="match status" value="1"/>
</dbReference>
<dbReference type="Pfam" id="PF03929">
    <property type="entry name" value="PepSY_TM"/>
    <property type="match status" value="1"/>
</dbReference>
<dbReference type="SUPFAM" id="SSF63380">
    <property type="entry name" value="Riboflavin synthase domain-like"/>
    <property type="match status" value="1"/>
</dbReference>
<dbReference type="GO" id="GO:0050660">
    <property type="term" value="F:flavin adenine dinucleotide binding"/>
    <property type="evidence" value="ECO:0007669"/>
    <property type="project" value="TreeGrafter"/>
</dbReference>
<dbReference type="GO" id="GO:0019344">
    <property type="term" value="P:cysteine biosynthetic process"/>
    <property type="evidence" value="ECO:0007669"/>
    <property type="project" value="UniProtKB-KW"/>
</dbReference>
<dbReference type="SUPFAM" id="SSF52218">
    <property type="entry name" value="Flavoproteins"/>
    <property type="match status" value="1"/>
</dbReference>
<keyword evidence="5" id="KW-0274">FAD</keyword>
<feature type="transmembrane region" description="Helical" evidence="9">
    <location>
        <begin position="148"/>
        <end position="170"/>
    </location>
</feature>
<name>A0A2V3ZX18_9BACT</name>
<dbReference type="SUPFAM" id="SSF52343">
    <property type="entry name" value="Ferredoxin reductase-like, C-terminal NADP-linked domain"/>
    <property type="match status" value="1"/>
</dbReference>
<keyword evidence="7" id="KW-0560">Oxidoreductase</keyword>
<comment type="cofactor">
    <cofactor evidence="2">
        <name>FAD</name>
        <dbReference type="ChEBI" id="CHEBI:57692"/>
    </cofactor>
</comment>
<dbReference type="GO" id="GO:0010181">
    <property type="term" value="F:FMN binding"/>
    <property type="evidence" value="ECO:0007669"/>
    <property type="project" value="InterPro"/>
</dbReference>
<dbReference type="Gene3D" id="3.40.50.360">
    <property type="match status" value="1"/>
</dbReference>
<evidence type="ECO:0000256" key="7">
    <source>
        <dbReference type="ARBA" id="ARBA00023002"/>
    </source>
</evidence>
<dbReference type="Gene3D" id="1.20.990.10">
    <property type="entry name" value="NADPH-cytochrome p450 Reductase, Chain A, domain 3"/>
    <property type="match status" value="1"/>
</dbReference>
<keyword evidence="9" id="KW-1133">Transmembrane helix</keyword>
<dbReference type="InterPro" id="IPR003097">
    <property type="entry name" value="CysJ-like_FAD-binding"/>
</dbReference>
<dbReference type="InterPro" id="IPR023173">
    <property type="entry name" value="NADPH_Cyt_P450_Rdtase_alpha"/>
</dbReference>
<feature type="transmembrane region" description="Helical" evidence="9">
    <location>
        <begin position="216"/>
        <end position="232"/>
    </location>
</feature>
<feature type="transmembrane region" description="Helical" evidence="9">
    <location>
        <begin position="427"/>
        <end position="446"/>
    </location>
</feature>
<keyword evidence="9" id="KW-0812">Transmembrane</keyword>
<keyword evidence="13" id="KW-1185">Reference proteome</keyword>
<sequence length="1052" mass="120212">MKGLPKHIYHKLYHTHTVAGISISVALFIIFFAGSISFFKDHFYQWEDPDVRLEMVQDVDVDKVLSVVKVNHNNFVEKERFTIVLPSEQKPIIQFYGWEKADNKARGLEFIEGHIIPQKNYHYTEHKKAKSRIGDTLYHLHYLEPMPMGLYIAGFVALFFLFASITGLLIHWQHLKSKFFAFVARGDWRKIWANAHSTLGLIGLPFQIIYGVTGGLFGLLLILLLPSAFVLFDGDTQKVIATVQPESNLQMEVDSTEAKGISLSDFYLQVEDEYPNYKINSIRALNFGRNDGYVNIYFDNENSINGTGFVSFALKDGKEIMRVDESTTSYTNSMLNALMKLHFGSFGGMLIRFVFFILGIITCFMLISGILLWQEARNTNEYTRQQKRFHYRVTKVFLSICLGLVPATAIFFLANKVIPWEMEERGFYEYLSFFIGWLLLIILGLLQKNYRLLNRNYLFIFAVLSLLIPIANGFVTGDWLWKTIAISNWYLAGVDLFWLISGLFAIQLLKVIPARTSDESTSKNGYNKGELMNPNLATVDIEVESDLHILYATTSGNSKQVASLTSEFYKKRGLKVYLNSMLKVMPSQLTEIKKLLLVISTDGEGDPPPMGIRFFENLNASNMPKLNHLQYSVCALGDSGYANFCATGKQLDERLAELGAKNIAPRTDCDEEFKENAATWIKATANALISSNVNVETHEPLFGEETSYQVRIKERCKITKGKVIDEVCHLSLDILGTGLRYNIGDTIEIKPQNPEWLADLILNRSANSVNPGLKHTLLQEKEITSISQSTIRKLYEHNKLSGLQNLLENAEELSRVIAKANVHDLLCKYNLQMEPEQLIEILPELKGRKYSIASSQKLHSNEVHLTIKTIRFNYENLKHEGAGSVYTNEYLQCGSRIPVYLHANELFRLPENTKTPIIMIGVSTGIAPFRAMLQEREALQLKGNTWLIWGNKYESNDFLYQNELMDWYNSSVLEKMNTAFSRDGNSPSYIHKIIHDQKDLLKEWLAKGAHIYLCGSIKMGESIKSKWNEIFKEKDQTMLHLIDEGRWHEDIY</sequence>
<dbReference type="Pfam" id="PF00667">
    <property type="entry name" value="FAD_binding_1"/>
    <property type="match status" value="1"/>
</dbReference>
<dbReference type="PRINTS" id="PR00369">
    <property type="entry name" value="FLAVODOXIN"/>
</dbReference>